<keyword evidence="6" id="KW-0238">DNA-binding</keyword>
<dbReference type="GO" id="GO:0000122">
    <property type="term" value="P:negative regulation of transcription by RNA polymerase II"/>
    <property type="evidence" value="ECO:0007669"/>
    <property type="project" value="TreeGrafter"/>
</dbReference>
<dbReference type="GO" id="GO:0031508">
    <property type="term" value="P:pericentric heterochromatin formation"/>
    <property type="evidence" value="ECO:0007669"/>
    <property type="project" value="TreeGrafter"/>
</dbReference>
<reference evidence="12" key="2">
    <citation type="submission" date="2012-06" db="EMBL/GenBank/DDBJ databases">
        <title>Annotation of the Genome Sequence of Fusarium oxysporum Fo47.</title>
        <authorList>
            <consortium name="The Broad Institute Genomics Platform"/>
            <person name="Ma L.-J."/>
            <person name="Corby-Kistler H."/>
            <person name="Broz K."/>
            <person name="Gale L.R."/>
            <person name="Jonkers W."/>
            <person name="O'Donnell K."/>
            <person name="Ploetz R."/>
            <person name="Steinberg C."/>
            <person name="Schwartz D.C."/>
            <person name="VanEtten H."/>
            <person name="Zhou S."/>
            <person name="Young S.K."/>
            <person name="Zeng Q."/>
            <person name="Gargeya S."/>
            <person name="Fitzgerald M."/>
            <person name="Abouelleil A."/>
            <person name="Alvarado L."/>
            <person name="Chapman S.B."/>
            <person name="Gainer-Dewar J."/>
            <person name="Goldberg J."/>
            <person name="Griggs A."/>
            <person name="Gujja S."/>
            <person name="Hansen M."/>
            <person name="Howarth C."/>
            <person name="Imamovic A."/>
            <person name="Ireland A."/>
            <person name="Larimer J."/>
            <person name="McCowan C."/>
            <person name="Murphy C."/>
            <person name="Pearson M."/>
            <person name="Poon T.W."/>
            <person name="Priest M."/>
            <person name="Roberts A."/>
            <person name="Saif S."/>
            <person name="Shea T."/>
            <person name="Sykes S."/>
            <person name="Wortman J."/>
            <person name="Nusbaum C."/>
            <person name="Birren B."/>
        </authorList>
    </citation>
    <scope>NUCLEOTIDE SEQUENCE</scope>
    <source>
        <strain evidence="12">Fo47</strain>
    </source>
</reference>
<dbReference type="Pfam" id="PF00319">
    <property type="entry name" value="SRF-TF"/>
    <property type="match status" value="1"/>
</dbReference>
<dbReference type="GO" id="GO:0070403">
    <property type="term" value="F:NAD+ binding"/>
    <property type="evidence" value="ECO:0007669"/>
    <property type="project" value="InterPro"/>
</dbReference>
<dbReference type="SUPFAM" id="SSF52467">
    <property type="entry name" value="DHS-like NAD/FAD-binding domain"/>
    <property type="match status" value="1"/>
</dbReference>
<gene>
    <name evidence="12" type="ORF">FOZG_17245</name>
</gene>
<dbReference type="GO" id="GO:0005634">
    <property type="term" value="C:nucleus"/>
    <property type="evidence" value="ECO:0007669"/>
    <property type="project" value="UniProtKB-SubCell"/>
</dbReference>
<dbReference type="InterPro" id="IPR036879">
    <property type="entry name" value="TF_MADSbox_sf"/>
</dbReference>
<dbReference type="GO" id="GO:0031934">
    <property type="term" value="C:mating-type region heterochromatin"/>
    <property type="evidence" value="ECO:0007669"/>
    <property type="project" value="TreeGrafter"/>
</dbReference>
<evidence type="ECO:0000259" key="10">
    <source>
        <dbReference type="PROSITE" id="PS50066"/>
    </source>
</evidence>
<dbReference type="PANTHER" id="PTHR11085">
    <property type="entry name" value="NAD-DEPENDENT PROTEIN DEACYLASE SIRTUIN-5, MITOCHONDRIAL-RELATED"/>
    <property type="match status" value="1"/>
</dbReference>
<comment type="subcellular location">
    <subcellularLocation>
        <location evidence="1">Nucleus</location>
    </subcellularLocation>
</comment>
<dbReference type="AlphaFoldDB" id="W9JFB3"/>
<dbReference type="InterPro" id="IPR029035">
    <property type="entry name" value="DHS-like_NAD/FAD-binding_dom"/>
</dbReference>
<name>W9JFB3_FUSOX</name>
<proteinExistence type="inferred from homology"/>
<keyword evidence="3" id="KW-0808">Transferase</keyword>
<dbReference type="HOGENOM" id="CLU_773970_0_0_1"/>
<evidence type="ECO:0000256" key="7">
    <source>
        <dbReference type="ARBA" id="ARBA00023163"/>
    </source>
</evidence>
<keyword evidence="7" id="KW-0804">Transcription</keyword>
<dbReference type="VEuPathDB" id="FungiDB:FOZG_17245"/>
<dbReference type="GO" id="GO:0046983">
    <property type="term" value="F:protein dimerization activity"/>
    <property type="evidence" value="ECO:0007669"/>
    <property type="project" value="InterPro"/>
</dbReference>
<dbReference type="GO" id="GO:0006282">
    <property type="term" value="P:regulation of DNA repair"/>
    <property type="evidence" value="ECO:0007669"/>
    <property type="project" value="TreeGrafter"/>
</dbReference>
<dbReference type="PROSITE" id="PS50305">
    <property type="entry name" value="SIRTUIN"/>
    <property type="match status" value="1"/>
</dbReference>
<reference evidence="12" key="1">
    <citation type="submission" date="2011-06" db="EMBL/GenBank/DDBJ databases">
        <title>The Genome Sequence of Fusarium oxysporum Fo47.</title>
        <authorList>
            <consortium name="The Broad Institute Genome Sequencing Platform"/>
            <person name="Ma L.-J."/>
            <person name="Gale L.R."/>
            <person name="Schwartz D.C."/>
            <person name="Zhou S."/>
            <person name="Corby-Kistler H."/>
            <person name="Young S.K."/>
            <person name="Zeng Q."/>
            <person name="Gargeya S."/>
            <person name="Fitzgerald M."/>
            <person name="Haas B."/>
            <person name="Abouelleil A."/>
            <person name="Alvarado L."/>
            <person name="Arachchi H.M."/>
            <person name="Berlin A."/>
            <person name="Brown A."/>
            <person name="Chapman S.B."/>
            <person name="Chen Z."/>
            <person name="Dunbar C."/>
            <person name="Freedman E."/>
            <person name="Gearin G."/>
            <person name="Gellesch M."/>
            <person name="Goldberg J."/>
            <person name="Griggs A."/>
            <person name="Gujja S."/>
            <person name="Heiman D."/>
            <person name="Howarth C."/>
            <person name="Larson L."/>
            <person name="Lui A."/>
            <person name="MacDonald P.J.P."/>
            <person name="Mehta T."/>
            <person name="Montmayeur A."/>
            <person name="Murphy C."/>
            <person name="Neiman D."/>
            <person name="Pearson M."/>
            <person name="Priest M."/>
            <person name="Roberts A."/>
            <person name="Saif S."/>
            <person name="Shea T."/>
            <person name="Shenoy N."/>
            <person name="Sisk P."/>
            <person name="Stolte C."/>
            <person name="Sykes S."/>
            <person name="Wortman J."/>
            <person name="Nusbaum C."/>
            <person name="Birren B."/>
        </authorList>
    </citation>
    <scope>NUCLEOTIDE SEQUENCE [LARGE SCALE GENOMIC DNA]</scope>
    <source>
        <strain evidence="12">Fo47</strain>
    </source>
</reference>
<dbReference type="GO" id="GO:0003677">
    <property type="term" value="F:DNA binding"/>
    <property type="evidence" value="ECO:0007669"/>
    <property type="project" value="UniProtKB-KW"/>
</dbReference>
<evidence type="ECO:0000256" key="8">
    <source>
        <dbReference type="ARBA" id="ARBA00023242"/>
    </source>
</evidence>
<dbReference type="EMBL" id="JH717915">
    <property type="protein sequence ID" value="EWZ29159.1"/>
    <property type="molecule type" value="Genomic_DNA"/>
</dbReference>
<dbReference type="InterPro" id="IPR026590">
    <property type="entry name" value="Ssirtuin_cat_dom"/>
</dbReference>
<evidence type="ECO:0000256" key="4">
    <source>
        <dbReference type="ARBA" id="ARBA00023015"/>
    </source>
</evidence>
<evidence type="ECO:0000256" key="6">
    <source>
        <dbReference type="ARBA" id="ARBA00023125"/>
    </source>
</evidence>
<sequence length="358" mass="40967">MSPRWIDLLNGKTSGRHQINNDLQLLFQELRKKTKIVIVAGAGISEAAGISEFRSRLNAAEEKDNIERCKYITKDMLDASVFSDNQKTKQFMAMTRELSQTFSSARPTAFHHLIAQLAKRGQIRRLYTQNIDDIDVNIQPLATDVPLSLTGPWPKTIQLHGSLSKLHLLFMGRRRIEIKKIIDQRARRATFGKRKSGLFKKAWEFGVLTGSKVYVVIEDERKTQYSFTTNKEDLYLKYHDIDPENRVAPQDFGESAESPETLSSATGAIVGATRQQPKTQMSNNNDIEELPDAFSSESLLLFTTRYPMLLTDFGFIHRSEYAQYRWGCARYRPSRHFVTQRARAILPSNLWLGFSTII</sequence>
<dbReference type="InterPro" id="IPR002100">
    <property type="entry name" value="TF_MADSbox"/>
</dbReference>
<dbReference type="GO" id="GO:0045944">
    <property type="term" value="P:positive regulation of transcription by RNA polymerase II"/>
    <property type="evidence" value="ECO:0007669"/>
    <property type="project" value="UniProtKB-ARBA"/>
</dbReference>
<protein>
    <recommendedName>
        <fullName evidence="13">Deacetylase sirtuin-type domain-containing protein</fullName>
    </recommendedName>
</protein>
<evidence type="ECO:0000256" key="2">
    <source>
        <dbReference type="ARBA" id="ARBA00006924"/>
    </source>
</evidence>
<evidence type="ECO:0000256" key="3">
    <source>
        <dbReference type="ARBA" id="ARBA00022679"/>
    </source>
</evidence>
<evidence type="ECO:0000256" key="1">
    <source>
        <dbReference type="ARBA" id="ARBA00004123"/>
    </source>
</evidence>
<dbReference type="Proteomes" id="UP000030766">
    <property type="component" value="Unassembled WGS sequence"/>
</dbReference>
<evidence type="ECO:0000256" key="5">
    <source>
        <dbReference type="ARBA" id="ARBA00023027"/>
    </source>
</evidence>
<feature type="domain" description="Deacetylase sirtuin-type" evidence="11">
    <location>
        <begin position="16"/>
        <end position="358"/>
    </location>
</feature>
<evidence type="ECO:0000313" key="12">
    <source>
        <dbReference type="EMBL" id="EWZ29159.1"/>
    </source>
</evidence>
<comment type="similarity">
    <text evidence="2">Belongs to the sirtuin family. Class I subfamily.</text>
</comment>
<dbReference type="InterPro" id="IPR026591">
    <property type="entry name" value="Sirtuin_cat_small_dom_sf"/>
</dbReference>
<dbReference type="Gene3D" id="3.40.1810.10">
    <property type="entry name" value="Transcription factor, MADS-box"/>
    <property type="match status" value="1"/>
</dbReference>
<dbReference type="InterPro" id="IPR050134">
    <property type="entry name" value="NAD-dep_sirtuin_deacylases"/>
</dbReference>
<comment type="caution">
    <text evidence="9">Lacks conserved residue(s) required for the propagation of feature annotation.</text>
</comment>
<dbReference type="GO" id="GO:0017136">
    <property type="term" value="F:histone deacetylase activity, NAD-dependent"/>
    <property type="evidence" value="ECO:0007669"/>
    <property type="project" value="TreeGrafter"/>
</dbReference>
<evidence type="ECO:0008006" key="13">
    <source>
        <dbReference type="Google" id="ProtNLM"/>
    </source>
</evidence>
<keyword evidence="4" id="KW-0805">Transcription regulation</keyword>
<dbReference type="SUPFAM" id="SSF55455">
    <property type="entry name" value="SRF-like"/>
    <property type="match status" value="1"/>
</dbReference>
<dbReference type="InterPro" id="IPR003000">
    <property type="entry name" value="Sirtuin"/>
</dbReference>
<dbReference type="Pfam" id="PF02146">
    <property type="entry name" value="SIR2"/>
    <property type="match status" value="1"/>
</dbReference>
<organism evidence="12">
    <name type="scientific">Fusarium oxysporum Fo47</name>
    <dbReference type="NCBI Taxonomy" id="660027"/>
    <lineage>
        <taxon>Eukaryota</taxon>
        <taxon>Fungi</taxon>
        <taxon>Dikarya</taxon>
        <taxon>Ascomycota</taxon>
        <taxon>Pezizomycotina</taxon>
        <taxon>Sordariomycetes</taxon>
        <taxon>Hypocreomycetidae</taxon>
        <taxon>Hypocreales</taxon>
        <taxon>Nectriaceae</taxon>
        <taxon>Fusarium</taxon>
        <taxon>Fusarium oxysporum species complex</taxon>
    </lineage>
</organism>
<keyword evidence="8" id="KW-0539">Nucleus</keyword>
<dbReference type="GO" id="GO:1990414">
    <property type="term" value="P:replication-born double-strand break repair via sister chromatid exchange"/>
    <property type="evidence" value="ECO:0007669"/>
    <property type="project" value="TreeGrafter"/>
</dbReference>
<dbReference type="PRINTS" id="PR00404">
    <property type="entry name" value="MADSDOMAIN"/>
</dbReference>
<dbReference type="PANTHER" id="PTHR11085:SF15">
    <property type="entry name" value="NAD-DEPENDENT HISTONE DEACETYLASE HST4"/>
    <property type="match status" value="1"/>
</dbReference>
<evidence type="ECO:0000256" key="9">
    <source>
        <dbReference type="PROSITE-ProRule" id="PRU00236"/>
    </source>
</evidence>
<dbReference type="SMART" id="SM00432">
    <property type="entry name" value="MADS"/>
    <property type="match status" value="1"/>
</dbReference>
<feature type="domain" description="MADS-box" evidence="10">
    <location>
        <begin position="171"/>
        <end position="231"/>
    </location>
</feature>
<keyword evidence="5" id="KW-0520">NAD</keyword>
<evidence type="ECO:0000259" key="11">
    <source>
        <dbReference type="PROSITE" id="PS50305"/>
    </source>
</evidence>
<dbReference type="Gene3D" id="3.40.50.1220">
    <property type="entry name" value="TPP-binding domain"/>
    <property type="match status" value="1"/>
</dbReference>
<accession>W9JFB3</accession>
<dbReference type="PROSITE" id="PS50066">
    <property type="entry name" value="MADS_BOX_2"/>
    <property type="match status" value="1"/>
</dbReference>
<dbReference type="CDD" id="cd00120">
    <property type="entry name" value="MADS"/>
    <property type="match status" value="1"/>
</dbReference>
<dbReference type="Gene3D" id="3.30.1600.10">
    <property type="entry name" value="SIR2/SIRT2 'Small Domain"/>
    <property type="match status" value="1"/>
</dbReference>